<accession>A0AAV5WYE7</accession>
<keyword evidence="2" id="KW-1185">Reference proteome</keyword>
<proteinExistence type="predicted"/>
<dbReference type="AlphaFoldDB" id="A0AAV5WYE7"/>
<reference evidence="1" key="1">
    <citation type="submission" date="2023-10" db="EMBL/GenBank/DDBJ databases">
        <title>Genome assembly of Pristionchus species.</title>
        <authorList>
            <person name="Yoshida K."/>
            <person name="Sommer R.J."/>
        </authorList>
    </citation>
    <scope>NUCLEOTIDE SEQUENCE</scope>
    <source>
        <strain evidence="1">RS5133</strain>
    </source>
</reference>
<name>A0AAV5WYE7_9BILA</name>
<comment type="caution">
    <text evidence="1">The sequence shown here is derived from an EMBL/GenBank/DDBJ whole genome shotgun (WGS) entry which is preliminary data.</text>
</comment>
<feature type="non-terminal residue" evidence="1">
    <location>
        <position position="1"/>
    </location>
</feature>
<organism evidence="1 2">
    <name type="scientific">Pristionchus fissidentatus</name>
    <dbReference type="NCBI Taxonomy" id="1538716"/>
    <lineage>
        <taxon>Eukaryota</taxon>
        <taxon>Metazoa</taxon>
        <taxon>Ecdysozoa</taxon>
        <taxon>Nematoda</taxon>
        <taxon>Chromadorea</taxon>
        <taxon>Rhabditida</taxon>
        <taxon>Rhabditina</taxon>
        <taxon>Diplogasteromorpha</taxon>
        <taxon>Diplogasteroidea</taxon>
        <taxon>Neodiplogasteridae</taxon>
        <taxon>Pristionchus</taxon>
    </lineage>
</organism>
<sequence>SFRVNSVADSSERATIGALFASQSINTRHNSVNILYLTDEPGEIDRYLSQNSQFNVTALVSNSIGLELSRKWMGIRDNGVKYVDDPGAQYLELLQSTGYYFDAYIIDRCNIVRGARRFPAESVLDWNRLHLFTCLLKPDG</sequence>
<evidence type="ECO:0000313" key="2">
    <source>
        <dbReference type="Proteomes" id="UP001432322"/>
    </source>
</evidence>
<dbReference type="Proteomes" id="UP001432322">
    <property type="component" value="Unassembled WGS sequence"/>
</dbReference>
<feature type="non-terminal residue" evidence="1">
    <location>
        <position position="140"/>
    </location>
</feature>
<evidence type="ECO:0000313" key="1">
    <source>
        <dbReference type="EMBL" id="GMT35723.1"/>
    </source>
</evidence>
<protein>
    <submittedName>
        <fullName evidence="1">Uncharacterized protein</fullName>
    </submittedName>
</protein>
<gene>
    <name evidence="1" type="ORF">PFISCL1PPCAC_27020</name>
</gene>
<dbReference type="EMBL" id="BTSY01000007">
    <property type="protein sequence ID" value="GMT35723.1"/>
    <property type="molecule type" value="Genomic_DNA"/>
</dbReference>